<evidence type="ECO:0000313" key="3">
    <source>
        <dbReference type="Proteomes" id="UP000244722"/>
    </source>
</evidence>
<evidence type="ECO:0000313" key="2">
    <source>
        <dbReference type="EMBL" id="PUU84270.1"/>
    </source>
</evidence>
<comment type="caution">
    <text evidence="2">The sequence shown here is derived from an EMBL/GenBank/DDBJ whole genome shotgun (WGS) entry which is preliminary data.</text>
</comment>
<sequence>MNEPVRSPSNEQAAYISPIGLCLGWGWGCGGAGVGSKIGLFRTVAGLPRQASFFWYLEILTAEVTVTVIRRRKQKGVRAVIEAEGRLLASWN</sequence>
<keyword evidence="1" id="KW-0472">Membrane</keyword>
<dbReference type="EMBL" id="NESQ01000002">
    <property type="protein sequence ID" value="PUU84270.1"/>
    <property type="molecule type" value="Genomic_DNA"/>
</dbReference>
<accession>A0A2T7A966</accession>
<name>A0A2T7A966_TUBBO</name>
<proteinExistence type="predicted"/>
<dbReference type="Proteomes" id="UP000244722">
    <property type="component" value="Unassembled WGS sequence"/>
</dbReference>
<reference evidence="2 3" key="1">
    <citation type="submission" date="2017-04" db="EMBL/GenBank/DDBJ databases">
        <title>Draft genome sequence of Tuber borchii Vittad., a whitish edible truffle.</title>
        <authorList>
            <consortium name="DOE Joint Genome Institute"/>
            <person name="Murat C."/>
            <person name="Kuo A."/>
            <person name="Barry K.W."/>
            <person name="Clum A."/>
            <person name="Dockter R.B."/>
            <person name="Fauchery L."/>
            <person name="Iotti M."/>
            <person name="Kohler A."/>
            <person name="Labutti K."/>
            <person name="Lindquist E.A."/>
            <person name="Lipzen A."/>
            <person name="Ohm R.A."/>
            <person name="Wang M."/>
            <person name="Grigoriev I.V."/>
            <person name="Zambonelli A."/>
            <person name="Martin F.M."/>
        </authorList>
    </citation>
    <scope>NUCLEOTIDE SEQUENCE [LARGE SCALE GENOMIC DNA]</scope>
    <source>
        <strain evidence="2 3">Tbo3840</strain>
    </source>
</reference>
<evidence type="ECO:0000256" key="1">
    <source>
        <dbReference type="SAM" id="Phobius"/>
    </source>
</evidence>
<gene>
    <name evidence="2" type="ORF">B9Z19DRAFT_1070570</name>
</gene>
<keyword evidence="3" id="KW-1185">Reference proteome</keyword>
<organism evidence="2 3">
    <name type="scientific">Tuber borchii</name>
    <name type="common">White truffle</name>
    <dbReference type="NCBI Taxonomy" id="42251"/>
    <lineage>
        <taxon>Eukaryota</taxon>
        <taxon>Fungi</taxon>
        <taxon>Dikarya</taxon>
        <taxon>Ascomycota</taxon>
        <taxon>Pezizomycotina</taxon>
        <taxon>Pezizomycetes</taxon>
        <taxon>Pezizales</taxon>
        <taxon>Tuberaceae</taxon>
        <taxon>Tuber</taxon>
    </lineage>
</organism>
<dbReference type="AlphaFoldDB" id="A0A2T7A966"/>
<protein>
    <submittedName>
        <fullName evidence="2">Uncharacterized protein</fullName>
    </submittedName>
</protein>
<keyword evidence="1" id="KW-1133">Transmembrane helix</keyword>
<feature type="transmembrane region" description="Helical" evidence="1">
    <location>
        <begin position="53"/>
        <end position="69"/>
    </location>
</feature>
<keyword evidence="1" id="KW-0812">Transmembrane</keyword>